<gene>
    <name evidence="2" type="ORF">POVWA1_032430</name>
    <name evidence="3" type="ORF">POVWA2_068110</name>
</gene>
<dbReference type="EMBL" id="FLRE01000897">
    <property type="protein sequence ID" value="SBT55482.1"/>
    <property type="molecule type" value="Genomic_DNA"/>
</dbReference>
<feature type="region of interest" description="Disordered" evidence="1">
    <location>
        <begin position="28"/>
        <end position="60"/>
    </location>
</feature>
<evidence type="ECO:0000313" key="5">
    <source>
        <dbReference type="Proteomes" id="UP000078555"/>
    </source>
</evidence>
<evidence type="ECO:0000256" key="1">
    <source>
        <dbReference type="SAM" id="MobiDB-lite"/>
    </source>
</evidence>
<protein>
    <submittedName>
        <fullName evidence="3">Uncharacterized protein</fullName>
    </submittedName>
</protein>
<dbReference type="Proteomes" id="UP000078550">
    <property type="component" value="Unassembled WGS sequence"/>
</dbReference>
<evidence type="ECO:0000313" key="4">
    <source>
        <dbReference type="Proteomes" id="UP000078550"/>
    </source>
</evidence>
<sequence>MTRETRHTTFEYADGIRNKFELRVSSIPRRKKRSGAKMEPPAYGEKRVSQSIRKKSNQMGQNTANACNAYEKVVIHDCAQVRKREADHQKLCSNCQRIGRKGL</sequence>
<accession>A0A1A9AH14</accession>
<reference evidence="4 5" key="1">
    <citation type="submission" date="2016-05" db="EMBL/GenBank/DDBJ databases">
        <authorList>
            <person name="Naeem Raeece"/>
        </authorList>
    </citation>
    <scope>NUCLEOTIDE SEQUENCE [LARGE SCALE GENOMIC DNA]</scope>
</reference>
<dbReference type="AlphaFoldDB" id="A0A1A9AH14"/>
<keyword evidence="5" id="KW-1185">Reference proteome</keyword>
<organism evidence="3 4">
    <name type="scientific">Plasmodium ovale wallikeri</name>
    <dbReference type="NCBI Taxonomy" id="864142"/>
    <lineage>
        <taxon>Eukaryota</taxon>
        <taxon>Sar</taxon>
        <taxon>Alveolata</taxon>
        <taxon>Apicomplexa</taxon>
        <taxon>Aconoidasida</taxon>
        <taxon>Haemosporida</taxon>
        <taxon>Plasmodiidae</taxon>
        <taxon>Plasmodium</taxon>
        <taxon>Plasmodium (Plasmodium)</taxon>
    </lineage>
</organism>
<evidence type="ECO:0000313" key="2">
    <source>
        <dbReference type="EMBL" id="SBT36422.1"/>
    </source>
</evidence>
<proteinExistence type="predicted"/>
<evidence type="ECO:0000313" key="3">
    <source>
        <dbReference type="EMBL" id="SBT55482.1"/>
    </source>
</evidence>
<reference evidence="3" key="2">
    <citation type="submission" date="2016-05" db="EMBL/GenBank/DDBJ databases">
        <authorList>
            <person name="Lavstsen T."/>
            <person name="Jespersen J.S."/>
        </authorList>
    </citation>
    <scope>NUCLEOTIDE SEQUENCE [LARGE SCALE GENOMIC DNA]</scope>
</reference>
<dbReference type="Proteomes" id="UP000078555">
    <property type="component" value="Unassembled WGS sequence"/>
</dbReference>
<name>A0A1A9AH14_PLAOA</name>
<dbReference type="EMBL" id="FLRD01000095">
    <property type="protein sequence ID" value="SBT36422.1"/>
    <property type="molecule type" value="Genomic_DNA"/>
</dbReference>